<proteinExistence type="predicted"/>
<dbReference type="Gene3D" id="3.90.280.10">
    <property type="entry name" value="PEBP-like"/>
    <property type="match status" value="1"/>
</dbReference>
<evidence type="ECO:0000313" key="3">
    <source>
        <dbReference type="EMBL" id="UJO16476.1"/>
    </source>
</evidence>
<protein>
    <submittedName>
        <fullName evidence="3">Uncharacterized protein</fullName>
    </submittedName>
</protein>
<evidence type="ECO:0000313" key="4">
    <source>
        <dbReference type="Proteomes" id="UP000756132"/>
    </source>
</evidence>
<dbReference type="GeneID" id="71984876"/>
<dbReference type="AlphaFoldDB" id="A0A9Q8LF93"/>
<dbReference type="KEGG" id="ffu:CLAFUR5_04998"/>
<dbReference type="RefSeq" id="XP_047760842.1">
    <property type="nucleotide sequence ID" value="XM_047904146.1"/>
</dbReference>
<evidence type="ECO:0000256" key="1">
    <source>
        <dbReference type="SAM" id="MobiDB-lite"/>
    </source>
</evidence>
<dbReference type="InterPro" id="IPR036610">
    <property type="entry name" value="PEBP-like_sf"/>
</dbReference>
<dbReference type="OrthoDB" id="2506647at2759"/>
<evidence type="ECO:0000256" key="2">
    <source>
        <dbReference type="SAM" id="SignalP"/>
    </source>
</evidence>
<keyword evidence="2" id="KW-0732">Signal</keyword>
<keyword evidence="4" id="KW-1185">Reference proteome</keyword>
<reference evidence="3" key="2">
    <citation type="journal article" date="2022" name="Microb. Genom.">
        <title>A chromosome-scale genome assembly of the tomato pathogen Cladosporium fulvum reveals a compartmentalized genome architecture and the presence of a dispensable chromosome.</title>
        <authorList>
            <person name="Zaccaron A.Z."/>
            <person name="Chen L.H."/>
            <person name="Samaras A."/>
            <person name="Stergiopoulos I."/>
        </authorList>
    </citation>
    <scope>NUCLEOTIDE SEQUENCE</scope>
    <source>
        <strain evidence="3">Race5_Kim</strain>
    </source>
</reference>
<feature type="region of interest" description="Disordered" evidence="1">
    <location>
        <begin position="325"/>
        <end position="348"/>
    </location>
</feature>
<name>A0A9Q8LF93_PASFU</name>
<feature type="chain" id="PRO_5040238425" evidence="2">
    <location>
        <begin position="21"/>
        <end position="348"/>
    </location>
</feature>
<dbReference type="EMBL" id="CP090166">
    <property type="protein sequence ID" value="UJO16476.1"/>
    <property type="molecule type" value="Genomic_DNA"/>
</dbReference>
<organism evidence="3 4">
    <name type="scientific">Passalora fulva</name>
    <name type="common">Tomato leaf mold</name>
    <name type="synonym">Cladosporium fulvum</name>
    <dbReference type="NCBI Taxonomy" id="5499"/>
    <lineage>
        <taxon>Eukaryota</taxon>
        <taxon>Fungi</taxon>
        <taxon>Dikarya</taxon>
        <taxon>Ascomycota</taxon>
        <taxon>Pezizomycotina</taxon>
        <taxon>Dothideomycetes</taxon>
        <taxon>Dothideomycetidae</taxon>
        <taxon>Mycosphaerellales</taxon>
        <taxon>Mycosphaerellaceae</taxon>
        <taxon>Fulvia</taxon>
    </lineage>
</organism>
<accession>A0A9Q8LF93</accession>
<feature type="signal peptide" evidence="2">
    <location>
        <begin position="1"/>
        <end position="20"/>
    </location>
</feature>
<dbReference type="SUPFAM" id="SSF49777">
    <property type="entry name" value="PEBP-like"/>
    <property type="match status" value="1"/>
</dbReference>
<reference evidence="3" key="1">
    <citation type="submission" date="2021-12" db="EMBL/GenBank/DDBJ databases">
        <authorList>
            <person name="Zaccaron A."/>
            <person name="Stergiopoulos I."/>
        </authorList>
    </citation>
    <scope>NUCLEOTIDE SEQUENCE</scope>
    <source>
        <strain evidence="3">Race5_Kim</strain>
    </source>
</reference>
<feature type="region of interest" description="Disordered" evidence="1">
    <location>
        <begin position="200"/>
        <end position="229"/>
    </location>
</feature>
<feature type="compositionally biased region" description="Polar residues" evidence="1">
    <location>
        <begin position="200"/>
        <end position="210"/>
    </location>
</feature>
<dbReference type="Proteomes" id="UP000756132">
    <property type="component" value="Chromosome 4"/>
</dbReference>
<sequence length="348" mass="38997">MQYHKQITTLLSILVAQVTCQTPTGTAPSTSEHLNVAYGDTVLEANELLPQAFQSSDKVSGDHMLLLVDQLIPQSSIDSSGPQTPGLEYCRTTRLHWFQTDLTQLDNGSFVSETAPMATHAHTYTFYLFTQPSNFTQDAATWDAGRVYDPISVYDRMNFSTSAIADVPGVGAPLAANFMRVQDPNMTTYGTAANGTCSMDSGLSNSTEPGSSIHVHRLDSKGEDDDGQQQRRFEQVGAEYQKHVKESHDARGMEKWYKTEMSILANEKDRIPRRLREIGQEKLELEAKLDEVVKNEKRFVAKYKAEHDQGEKDRELKERYEQYLDLQTPEMRVEGEGGGMEGVEGEQQ</sequence>
<gene>
    <name evidence="3" type="ORF">CLAFUR5_04998</name>
</gene>